<dbReference type="InterPro" id="IPR025164">
    <property type="entry name" value="Toastrack_DUF4097"/>
</dbReference>
<feature type="domain" description="DUF4097" evidence="2">
    <location>
        <begin position="32"/>
        <end position="226"/>
    </location>
</feature>
<reference evidence="3 4" key="1">
    <citation type="submission" date="2019-04" db="EMBL/GenBank/DDBJ databases">
        <authorList>
            <person name="Hwang J.C."/>
        </authorList>
    </citation>
    <scope>NUCLEOTIDE SEQUENCE [LARGE SCALE GENOMIC DNA]</scope>
    <source>
        <strain evidence="3 4">IMCC35001</strain>
    </source>
</reference>
<proteinExistence type="predicted"/>
<protein>
    <submittedName>
        <fullName evidence="3">DUF4097 domain-containing protein</fullName>
    </submittedName>
</protein>
<evidence type="ECO:0000256" key="1">
    <source>
        <dbReference type="SAM" id="SignalP"/>
    </source>
</evidence>
<evidence type="ECO:0000313" key="4">
    <source>
        <dbReference type="Proteomes" id="UP000305674"/>
    </source>
</evidence>
<feature type="signal peptide" evidence="1">
    <location>
        <begin position="1"/>
        <end position="19"/>
    </location>
</feature>
<dbReference type="AlphaFoldDB" id="A0A4U1BFD5"/>
<gene>
    <name evidence="3" type="ORF">FCL40_08615</name>
</gene>
<accession>A0A4U1BFD5</accession>
<dbReference type="Proteomes" id="UP000305674">
    <property type="component" value="Unassembled WGS sequence"/>
</dbReference>
<evidence type="ECO:0000259" key="2">
    <source>
        <dbReference type="Pfam" id="PF13349"/>
    </source>
</evidence>
<feature type="chain" id="PRO_5020653965" evidence="1">
    <location>
        <begin position="20"/>
        <end position="318"/>
    </location>
</feature>
<dbReference type="OrthoDB" id="6194490at2"/>
<evidence type="ECO:0000313" key="3">
    <source>
        <dbReference type="EMBL" id="TKB49387.1"/>
    </source>
</evidence>
<sequence>MKNLILSVGLVAVSLPLWAGEAIDSRLSADGINKLTLIVPRGEVTLTGGDHREIRVQGELDDQAREWVFERDGSTLVAEVKMPSNWRDKGDGSTLTVTLPRSVEVEGSGVSTDFSVSELQRGLELESVSGDLKIIRVSGEVDADSVSGDITADTLNGDIELETVSGDILAEGLEGKVSAESVSGEVSLSRAGGQLEVESVSGDIRLQLSRVQALEVTSVSGDIRVEMEAVADAARLAFETVNGDARLALPADASARFQLETGPGGEIHNRLSAHQPERGEYVPTESLRFSQGDGRARVAMKTINGALTLSPVVGGHLK</sequence>
<dbReference type="RefSeq" id="WP_136852802.1">
    <property type="nucleotide sequence ID" value="NZ_SWCI01000004.1"/>
</dbReference>
<dbReference type="EMBL" id="SWCI01000004">
    <property type="protein sequence ID" value="TKB49387.1"/>
    <property type="molecule type" value="Genomic_DNA"/>
</dbReference>
<keyword evidence="1" id="KW-0732">Signal</keyword>
<comment type="caution">
    <text evidence="3">The sequence shown here is derived from an EMBL/GenBank/DDBJ whole genome shotgun (WGS) entry which is preliminary data.</text>
</comment>
<organism evidence="3 4">
    <name type="scientific">Ferrimonas sediminicola</name>
    <dbReference type="NCBI Taxonomy" id="2569538"/>
    <lineage>
        <taxon>Bacteria</taxon>
        <taxon>Pseudomonadati</taxon>
        <taxon>Pseudomonadota</taxon>
        <taxon>Gammaproteobacteria</taxon>
        <taxon>Alteromonadales</taxon>
        <taxon>Ferrimonadaceae</taxon>
        <taxon>Ferrimonas</taxon>
    </lineage>
</organism>
<name>A0A4U1BFD5_9GAMM</name>
<dbReference type="Pfam" id="PF13349">
    <property type="entry name" value="DUF4097"/>
    <property type="match status" value="1"/>
</dbReference>
<keyword evidence="4" id="KW-1185">Reference proteome</keyword>